<dbReference type="InterPro" id="IPR027417">
    <property type="entry name" value="P-loop_NTPase"/>
</dbReference>
<gene>
    <name evidence="8" type="primary">arl3</name>
    <name evidence="8" type="ORF">SNAT2548_LOCUS28823</name>
</gene>
<dbReference type="InterPro" id="IPR005225">
    <property type="entry name" value="Small_GTP-bd"/>
</dbReference>
<accession>A0A812T8A3</accession>
<dbReference type="PRINTS" id="PR00328">
    <property type="entry name" value="SAR1GTPBP"/>
</dbReference>
<keyword evidence="3 4" id="KW-0342">GTP-binding</keyword>
<dbReference type="CDD" id="cd00878">
    <property type="entry name" value="Arf_Arl"/>
    <property type="match status" value="1"/>
</dbReference>
<dbReference type="GO" id="GO:0003924">
    <property type="term" value="F:GTPase activity"/>
    <property type="evidence" value="ECO:0007669"/>
    <property type="project" value="InterPro"/>
</dbReference>
<dbReference type="NCBIfam" id="TIGR00231">
    <property type="entry name" value="small_GTP"/>
    <property type="match status" value="1"/>
</dbReference>
<dbReference type="Pfam" id="PF00025">
    <property type="entry name" value="Arf"/>
    <property type="match status" value="1"/>
</dbReference>
<dbReference type="InterPro" id="IPR044612">
    <property type="entry name" value="ARL2/3"/>
</dbReference>
<evidence type="ECO:0000256" key="7">
    <source>
        <dbReference type="SAM" id="MobiDB-lite"/>
    </source>
</evidence>
<dbReference type="EMBL" id="CAJNDS010002534">
    <property type="protein sequence ID" value="CAE7514982.1"/>
    <property type="molecule type" value="Genomic_DNA"/>
</dbReference>
<feature type="binding site" evidence="5">
    <location>
        <position position="24"/>
    </location>
    <ligand>
        <name>Mg(2+)</name>
        <dbReference type="ChEBI" id="CHEBI:18420"/>
    </ligand>
</feature>
<proteinExistence type="inferred from homology"/>
<dbReference type="GO" id="GO:0005525">
    <property type="term" value="F:GTP binding"/>
    <property type="evidence" value="ECO:0007669"/>
    <property type="project" value="UniProtKB-KW"/>
</dbReference>
<keyword evidence="5" id="KW-0460">Magnesium</keyword>
<feature type="binding site" evidence="4">
    <location>
        <begin position="17"/>
        <end position="24"/>
    </location>
    <ligand>
        <name>GTP</name>
        <dbReference type="ChEBI" id="CHEBI:37565"/>
    </ligand>
</feature>
<evidence type="ECO:0000313" key="8">
    <source>
        <dbReference type="EMBL" id="CAE7514982.1"/>
    </source>
</evidence>
<dbReference type="FunFam" id="3.40.50.300:FF:001166">
    <property type="entry name" value="ADP-ribosylation factor D"/>
    <property type="match status" value="1"/>
</dbReference>
<dbReference type="OrthoDB" id="2011769at2759"/>
<dbReference type="Gene3D" id="3.40.50.300">
    <property type="entry name" value="P-loop containing nucleotide triphosphate hydrolases"/>
    <property type="match status" value="1"/>
</dbReference>
<reference evidence="8" key="1">
    <citation type="submission" date="2021-02" db="EMBL/GenBank/DDBJ databases">
        <authorList>
            <person name="Dougan E. K."/>
            <person name="Rhodes N."/>
            <person name="Thang M."/>
            <person name="Chan C."/>
        </authorList>
    </citation>
    <scope>NUCLEOTIDE SEQUENCE</scope>
</reference>
<evidence type="ECO:0000256" key="5">
    <source>
        <dbReference type="PIRSR" id="PIRSR606689-2"/>
    </source>
</evidence>
<keyword evidence="9" id="KW-1185">Reference proteome</keyword>
<protein>
    <submittedName>
        <fullName evidence="8">Arl3 protein</fullName>
    </submittedName>
</protein>
<dbReference type="SMART" id="SM00177">
    <property type="entry name" value="ARF"/>
    <property type="match status" value="1"/>
</dbReference>
<dbReference type="PROSITE" id="PS51417">
    <property type="entry name" value="ARF"/>
    <property type="match status" value="1"/>
</dbReference>
<dbReference type="Proteomes" id="UP000604046">
    <property type="component" value="Unassembled WGS sequence"/>
</dbReference>
<name>A0A812T8A3_9DINO</name>
<dbReference type="AlphaFoldDB" id="A0A812T8A3"/>
<keyword evidence="2 4" id="KW-0547">Nucleotide-binding</keyword>
<evidence type="ECO:0000256" key="3">
    <source>
        <dbReference type="ARBA" id="ARBA00023134"/>
    </source>
</evidence>
<evidence type="ECO:0000256" key="6">
    <source>
        <dbReference type="RuleBase" id="RU003925"/>
    </source>
</evidence>
<dbReference type="InterPro" id="IPR006689">
    <property type="entry name" value="Small_GTPase_ARF/SAR"/>
</dbReference>
<dbReference type="GO" id="GO:0046872">
    <property type="term" value="F:metal ion binding"/>
    <property type="evidence" value="ECO:0007669"/>
    <property type="project" value="UniProtKB-KW"/>
</dbReference>
<comment type="caution">
    <text evidence="8">The sequence shown here is derived from an EMBL/GenBank/DDBJ whole genome shotgun (WGS) entry which is preliminary data.</text>
</comment>
<evidence type="ECO:0000313" key="9">
    <source>
        <dbReference type="Proteomes" id="UP000604046"/>
    </source>
</evidence>
<sequence>MGIASSSGRASQVVVLGLDNAGKTTLLRHMKGDLKSISGRNAMKSVEVQSPHGSMALTMASWDLGGRIPDRALWRKYYKDADALIFVVDSADRRRLEESQNQLEDLLREDDLVDKPLLVYANKQDLPRALPGPELVEFLGLRTLKRQWHLQESTSKTGAGILEGLAWLSDATSASVKEEVSSTNCLMYEKHADDVSTADTEDAGSRAEVISECP</sequence>
<dbReference type="SUPFAM" id="SSF52540">
    <property type="entry name" value="P-loop containing nucleoside triphosphate hydrolases"/>
    <property type="match status" value="1"/>
</dbReference>
<comment type="similarity">
    <text evidence="1 6">Belongs to the small GTPase superfamily. Arf family.</text>
</comment>
<dbReference type="SMART" id="SM00178">
    <property type="entry name" value="SAR"/>
    <property type="match status" value="1"/>
</dbReference>
<feature type="region of interest" description="Disordered" evidence="7">
    <location>
        <begin position="193"/>
        <end position="214"/>
    </location>
</feature>
<feature type="binding site" evidence="4">
    <location>
        <position position="66"/>
    </location>
    <ligand>
        <name>GTP</name>
        <dbReference type="ChEBI" id="CHEBI:37565"/>
    </ligand>
</feature>
<evidence type="ECO:0000256" key="2">
    <source>
        <dbReference type="ARBA" id="ARBA00022741"/>
    </source>
</evidence>
<organism evidence="8 9">
    <name type="scientific">Symbiodinium natans</name>
    <dbReference type="NCBI Taxonomy" id="878477"/>
    <lineage>
        <taxon>Eukaryota</taxon>
        <taxon>Sar</taxon>
        <taxon>Alveolata</taxon>
        <taxon>Dinophyceae</taxon>
        <taxon>Suessiales</taxon>
        <taxon>Symbiodiniaceae</taxon>
        <taxon>Symbiodinium</taxon>
    </lineage>
</organism>
<keyword evidence="5" id="KW-0479">Metal-binding</keyword>
<dbReference type="PANTHER" id="PTHR45697">
    <property type="entry name" value="ADP-RIBOSYLATION FACTOR-LIKE PROTEIN 2-RELATED"/>
    <property type="match status" value="1"/>
</dbReference>
<evidence type="ECO:0000256" key="4">
    <source>
        <dbReference type="PIRSR" id="PIRSR606689-1"/>
    </source>
</evidence>
<feature type="binding site" evidence="4">
    <location>
        <begin position="122"/>
        <end position="125"/>
    </location>
    <ligand>
        <name>GTP</name>
        <dbReference type="ChEBI" id="CHEBI:37565"/>
    </ligand>
</feature>
<evidence type="ECO:0000256" key="1">
    <source>
        <dbReference type="ARBA" id="ARBA00010290"/>
    </source>
</evidence>